<dbReference type="Proteomes" id="UP001176517">
    <property type="component" value="Unassembled WGS sequence"/>
</dbReference>
<evidence type="ECO:0000313" key="3">
    <source>
        <dbReference type="Proteomes" id="UP001176517"/>
    </source>
</evidence>
<feature type="chain" id="PRO_5042969942" evidence="1">
    <location>
        <begin position="17"/>
        <end position="88"/>
    </location>
</feature>
<evidence type="ECO:0000256" key="1">
    <source>
        <dbReference type="SAM" id="SignalP"/>
    </source>
</evidence>
<dbReference type="AlphaFoldDB" id="A0AAN6JP91"/>
<sequence length="88" mass="9482">MLLALLLIADLKTLLSLPETPAALRATVEANLARLKPLVEAAGNKEKDEMMGQLKGLGNTVLGYFGLSTDNFKFEQQPSGGYSVNFVK</sequence>
<dbReference type="PANTHER" id="PTHR46014:SF1">
    <property type="entry name" value="TETRATRICOPEPTIDE REPEAT PROTEIN 1"/>
    <property type="match status" value="1"/>
</dbReference>
<proteinExistence type="predicted"/>
<gene>
    <name evidence="2" type="ORF">OC846_005732</name>
</gene>
<organism evidence="2 3">
    <name type="scientific">Tilletia horrida</name>
    <dbReference type="NCBI Taxonomy" id="155126"/>
    <lineage>
        <taxon>Eukaryota</taxon>
        <taxon>Fungi</taxon>
        <taxon>Dikarya</taxon>
        <taxon>Basidiomycota</taxon>
        <taxon>Ustilaginomycotina</taxon>
        <taxon>Exobasidiomycetes</taxon>
        <taxon>Tilletiales</taxon>
        <taxon>Tilletiaceae</taxon>
        <taxon>Tilletia</taxon>
    </lineage>
</organism>
<reference evidence="2" key="1">
    <citation type="journal article" date="2023" name="PhytoFront">
        <title>Draft Genome Resources of Seven Strains of Tilletia horrida, Causal Agent of Kernel Smut of Rice.</title>
        <authorList>
            <person name="Khanal S."/>
            <person name="Antony Babu S."/>
            <person name="Zhou X.G."/>
        </authorList>
    </citation>
    <scope>NUCLEOTIDE SEQUENCE</scope>
    <source>
        <strain evidence="2">TX6</strain>
    </source>
</reference>
<dbReference type="EMBL" id="JAPDMZ010000237">
    <property type="protein sequence ID" value="KAK0545302.1"/>
    <property type="molecule type" value="Genomic_DNA"/>
</dbReference>
<comment type="caution">
    <text evidence="2">The sequence shown here is derived from an EMBL/GenBank/DDBJ whole genome shotgun (WGS) entry which is preliminary data.</text>
</comment>
<feature type="signal peptide" evidence="1">
    <location>
        <begin position="1"/>
        <end position="16"/>
    </location>
</feature>
<evidence type="ECO:0000313" key="2">
    <source>
        <dbReference type="EMBL" id="KAK0545302.1"/>
    </source>
</evidence>
<accession>A0AAN6JP91</accession>
<protein>
    <submittedName>
        <fullName evidence="2">Uncharacterized protein</fullName>
    </submittedName>
</protein>
<keyword evidence="3" id="KW-1185">Reference proteome</keyword>
<keyword evidence="1" id="KW-0732">Signal</keyword>
<name>A0AAN6JP91_9BASI</name>
<dbReference type="InterPro" id="IPR052769">
    <property type="entry name" value="TPR_domain_protein"/>
</dbReference>
<dbReference type="PANTHER" id="PTHR46014">
    <property type="entry name" value="TETRATRICOPEPTIDE REPEAT PROTEIN 1"/>
    <property type="match status" value="1"/>
</dbReference>